<dbReference type="OrthoDB" id="2659841at2759"/>
<accession>A0A0D0AXF2</accession>
<sequence length="165" mass="18880">MMLVRYLVWLPTYDETSVIKLLHSDNPQDVPRAIELMQAIVDFSKSQHALLNDSFSSNVKTRADLMSIKLLSYVIKSILMPFINIKLLLSEQVHHLSCYSHLAFTIFCSCMIGGHNSRCMYSQTLNCLGAAKYIDDMFKRHSELDPGHQCLSLGKCIEDIDHINW</sequence>
<dbReference type="AlphaFoldDB" id="A0A0D0AXF2"/>
<protein>
    <submittedName>
        <fullName evidence="1">Uncharacterized protein</fullName>
    </submittedName>
</protein>
<organism evidence="1 2">
    <name type="scientific">Suillus luteus UH-Slu-Lm8-n1</name>
    <dbReference type="NCBI Taxonomy" id="930992"/>
    <lineage>
        <taxon>Eukaryota</taxon>
        <taxon>Fungi</taxon>
        <taxon>Dikarya</taxon>
        <taxon>Basidiomycota</taxon>
        <taxon>Agaricomycotina</taxon>
        <taxon>Agaricomycetes</taxon>
        <taxon>Agaricomycetidae</taxon>
        <taxon>Boletales</taxon>
        <taxon>Suillineae</taxon>
        <taxon>Suillaceae</taxon>
        <taxon>Suillus</taxon>
    </lineage>
</organism>
<gene>
    <name evidence="1" type="ORF">CY34DRAFT_26308</name>
</gene>
<dbReference type="Proteomes" id="UP000054485">
    <property type="component" value="Unassembled WGS sequence"/>
</dbReference>
<dbReference type="EMBL" id="KN835522">
    <property type="protein sequence ID" value="KIK36523.1"/>
    <property type="molecule type" value="Genomic_DNA"/>
</dbReference>
<evidence type="ECO:0000313" key="2">
    <source>
        <dbReference type="Proteomes" id="UP000054485"/>
    </source>
</evidence>
<dbReference type="HOGENOM" id="CLU_1611896_0_0_1"/>
<name>A0A0D0AXF2_9AGAM</name>
<dbReference type="InParanoid" id="A0A0D0AXF2"/>
<proteinExistence type="predicted"/>
<reference evidence="1 2" key="1">
    <citation type="submission" date="2014-04" db="EMBL/GenBank/DDBJ databases">
        <authorList>
            <consortium name="DOE Joint Genome Institute"/>
            <person name="Kuo A."/>
            <person name="Ruytinx J."/>
            <person name="Rineau F."/>
            <person name="Colpaert J."/>
            <person name="Kohler A."/>
            <person name="Nagy L.G."/>
            <person name="Floudas D."/>
            <person name="Copeland A."/>
            <person name="Barry K.W."/>
            <person name="Cichocki N."/>
            <person name="Veneault-Fourrey C."/>
            <person name="LaButti K."/>
            <person name="Lindquist E.A."/>
            <person name="Lipzen A."/>
            <person name="Lundell T."/>
            <person name="Morin E."/>
            <person name="Murat C."/>
            <person name="Sun H."/>
            <person name="Tunlid A."/>
            <person name="Henrissat B."/>
            <person name="Grigoriev I.V."/>
            <person name="Hibbett D.S."/>
            <person name="Martin F."/>
            <person name="Nordberg H.P."/>
            <person name="Cantor M.N."/>
            <person name="Hua S.X."/>
        </authorList>
    </citation>
    <scope>NUCLEOTIDE SEQUENCE [LARGE SCALE GENOMIC DNA]</scope>
    <source>
        <strain evidence="1 2">UH-Slu-Lm8-n1</strain>
    </source>
</reference>
<keyword evidence="2" id="KW-1185">Reference proteome</keyword>
<reference evidence="2" key="2">
    <citation type="submission" date="2015-01" db="EMBL/GenBank/DDBJ databases">
        <title>Evolutionary Origins and Diversification of the Mycorrhizal Mutualists.</title>
        <authorList>
            <consortium name="DOE Joint Genome Institute"/>
            <consortium name="Mycorrhizal Genomics Consortium"/>
            <person name="Kohler A."/>
            <person name="Kuo A."/>
            <person name="Nagy L.G."/>
            <person name="Floudas D."/>
            <person name="Copeland A."/>
            <person name="Barry K.W."/>
            <person name="Cichocki N."/>
            <person name="Veneault-Fourrey C."/>
            <person name="LaButti K."/>
            <person name="Lindquist E.A."/>
            <person name="Lipzen A."/>
            <person name="Lundell T."/>
            <person name="Morin E."/>
            <person name="Murat C."/>
            <person name="Riley R."/>
            <person name="Ohm R."/>
            <person name="Sun H."/>
            <person name="Tunlid A."/>
            <person name="Henrissat B."/>
            <person name="Grigoriev I.V."/>
            <person name="Hibbett D.S."/>
            <person name="Martin F."/>
        </authorList>
    </citation>
    <scope>NUCLEOTIDE SEQUENCE [LARGE SCALE GENOMIC DNA]</scope>
    <source>
        <strain evidence="2">UH-Slu-Lm8-n1</strain>
    </source>
</reference>
<evidence type="ECO:0000313" key="1">
    <source>
        <dbReference type="EMBL" id="KIK36523.1"/>
    </source>
</evidence>